<dbReference type="EMBL" id="CM044706">
    <property type="protein sequence ID" value="KAI5660471.1"/>
    <property type="molecule type" value="Genomic_DNA"/>
</dbReference>
<name>A0ACC0AIN7_CATRO</name>
<protein>
    <submittedName>
        <fullName evidence="1">Uncharacterized protein</fullName>
    </submittedName>
</protein>
<evidence type="ECO:0000313" key="1">
    <source>
        <dbReference type="EMBL" id="KAI5660471.1"/>
    </source>
</evidence>
<accession>A0ACC0AIN7</accession>
<gene>
    <name evidence="1" type="ORF">M9H77_29264</name>
</gene>
<sequence>MLIISQLHTHRLFPPLILSVIRSHAFRKNVTFAVSVYSFHHFHNSRQTNPPSLGYLLQECRTLDQLKRIHGLAIQKGLDLHASVYSKIIGFCCTNDFGDMNYARDLFVKILEPSVYLWNIMIKGYSRINCPEDAASLYVEMLRKDVKPDTYTFPFLLKGFDEGIPFECGKGIHAHICKFGFDLNEYVQHSLIHMYCVYGQVDMARRAFDMNAKTDVAMWNLMVSGYNRRKQFEKSMKLFNVMEEKEIFPNSVSLVSVLSACSELKDLDAGKRIHQYVKDGKVKSNLILNNALINMYANCGEMEASLGVFSSMQDRDVISWTTIIKGCVNSGQVDQARRYFDQMPHRDSVSWTALLDGYLKVNRFKDVLLLFREMQTANVRPDAFTTVSILTACAHLGALELGEWLRVYIDKYNIKDDICVGNALIDMYLKCGEVDKALRKFANMPRRDKFTWTAVIVGLAANGHGKKALNMFSEMLDAQETPDEVTYVGVLSACTHAGMVNEGRNYFASMATHHEIEPNIVHYGCLVDLLGRSGNLKEAYNVIKNMPMKPNTIVWGTLLGACRLHKDVEMAETAAAQLLLLEPENEAVYVHLCNIYATCKKWESLQALRKIVMERGIKKTPGCSLMEVNGVVHEFVAGDHTHPQSEEMFLQLEEMNEILKLAGYVPDNLELMLGIG</sequence>
<organism evidence="1 2">
    <name type="scientific">Catharanthus roseus</name>
    <name type="common">Madagascar periwinkle</name>
    <name type="synonym">Vinca rosea</name>
    <dbReference type="NCBI Taxonomy" id="4058"/>
    <lineage>
        <taxon>Eukaryota</taxon>
        <taxon>Viridiplantae</taxon>
        <taxon>Streptophyta</taxon>
        <taxon>Embryophyta</taxon>
        <taxon>Tracheophyta</taxon>
        <taxon>Spermatophyta</taxon>
        <taxon>Magnoliopsida</taxon>
        <taxon>eudicotyledons</taxon>
        <taxon>Gunneridae</taxon>
        <taxon>Pentapetalae</taxon>
        <taxon>asterids</taxon>
        <taxon>lamiids</taxon>
        <taxon>Gentianales</taxon>
        <taxon>Apocynaceae</taxon>
        <taxon>Rauvolfioideae</taxon>
        <taxon>Vinceae</taxon>
        <taxon>Catharanthinae</taxon>
        <taxon>Catharanthus</taxon>
    </lineage>
</organism>
<keyword evidence="2" id="KW-1185">Reference proteome</keyword>
<dbReference type="Proteomes" id="UP001060085">
    <property type="component" value="Linkage Group LG06"/>
</dbReference>
<reference evidence="2" key="1">
    <citation type="journal article" date="2023" name="Nat. Plants">
        <title>Single-cell RNA sequencing provides a high-resolution roadmap for understanding the multicellular compartmentation of specialized metabolism.</title>
        <authorList>
            <person name="Sun S."/>
            <person name="Shen X."/>
            <person name="Li Y."/>
            <person name="Li Y."/>
            <person name="Wang S."/>
            <person name="Li R."/>
            <person name="Zhang H."/>
            <person name="Shen G."/>
            <person name="Guo B."/>
            <person name="Wei J."/>
            <person name="Xu J."/>
            <person name="St-Pierre B."/>
            <person name="Chen S."/>
            <person name="Sun C."/>
        </authorList>
    </citation>
    <scope>NUCLEOTIDE SEQUENCE [LARGE SCALE GENOMIC DNA]</scope>
</reference>
<proteinExistence type="predicted"/>
<comment type="caution">
    <text evidence="1">The sequence shown here is derived from an EMBL/GenBank/DDBJ whole genome shotgun (WGS) entry which is preliminary data.</text>
</comment>
<evidence type="ECO:0000313" key="2">
    <source>
        <dbReference type="Proteomes" id="UP001060085"/>
    </source>
</evidence>